<dbReference type="EMBL" id="LXWW01000047">
    <property type="protein sequence ID" value="OAO17060.1"/>
    <property type="molecule type" value="Genomic_DNA"/>
</dbReference>
<evidence type="ECO:0000313" key="1">
    <source>
        <dbReference type="EMBL" id="OAO17060.1"/>
    </source>
</evidence>
<protein>
    <submittedName>
        <fullName evidence="1">Uncharacterized protein</fullName>
    </submittedName>
</protein>
<sequence>MPKLKRMEFGPEAFAGCMKATFENLPELRSIVFAIDSFKFNKRCYEDTELTMRNLPKLKTCKVIPRRSATFVYLYSAILENIPLADDVLFFSEAFNYVQNFSLKSIQSMFRLFIDISQPLLKYFVRE</sequence>
<gene>
    <name evidence="1" type="ORF">AV274_1217</name>
</gene>
<keyword evidence="2" id="KW-1185">Reference proteome</keyword>
<comment type="caution">
    <text evidence="1">The sequence shown here is derived from an EMBL/GenBank/DDBJ whole genome shotgun (WGS) entry which is preliminary data.</text>
</comment>
<proteinExistence type="predicted"/>
<accession>A0A196SJ46</accession>
<reference evidence="1 2" key="1">
    <citation type="submission" date="2016-05" db="EMBL/GenBank/DDBJ databases">
        <title>Nuclear genome of Blastocystis sp. subtype 1 NandII.</title>
        <authorList>
            <person name="Gentekaki E."/>
            <person name="Curtis B."/>
            <person name="Stairs C."/>
            <person name="Eme L."/>
            <person name="Herman E."/>
            <person name="Klimes V."/>
            <person name="Arias M.C."/>
            <person name="Elias M."/>
            <person name="Hilliou F."/>
            <person name="Klute M."/>
            <person name="Malik S.-B."/>
            <person name="Pightling A."/>
            <person name="Rachubinski R."/>
            <person name="Salas D."/>
            <person name="Schlacht A."/>
            <person name="Suga H."/>
            <person name="Archibald J."/>
            <person name="Ball S.G."/>
            <person name="Clark G."/>
            <person name="Dacks J."/>
            <person name="Van Der Giezen M."/>
            <person name="Tsaousis A."/>
            <person name="Roger A."/>
        </authorList>
    </citation>
    <scope>NUCLEOTIDE SEQUENCE [LARGE SCALE GENOMIC DNA]</scope>
    <source>
        <strain evidence="2">ATCC 50177 / NandII</strain>
    </source>
</reference>
<evidence type="ECO:0000313" key="2">
    <source>
        <dbReference type="Proteomes" id="UP000078348"/>
    </source>
</evidence>
<dbReference type="AlphaFoldDB" id="A0A196SJ46"/>
<name>A0A196SJ46_BLAHN</name>
<dbReference type="Proteomes" id="UP000078348">
    <property type="component" value="Unassembled WGS sequence"/>
</dbReference>
<organism evidence="1 2">
    <name type="scientific">Blastocystis sp. subtype 1 (strain ATCC 50177 / NandII)</name>
    <dbReference type="NCBI Taxonomy" id="478820"/>
    <lineage>
        <taxon>Eukaryota</taxon>
        <taxon>Sar</taxon>
        <taxon>Stramenopiles</taxon>
        <taxon>Bigyra</taxon>
        <taxon>Opalozoa</taxon>
        <taxon>Opalinata</taxon>
        <taxon>Blastocystidae</taxon>
        <taxon>Blastocystis</taxon>
    </lineage>
</organism>